<dbReference type="AlphaFoldDB" id="A0A4Z2BYH6"/>
<keyword evidence="3" id="KW-1003">Cell membrane</keyword>
<gene>
    <name evidence="14" type="ORF">fugu_016101</name>
</gene>
<dbReference type="PANTHER" id="PTHR12011:SF264">
    <property type="entry name" value="ADHESION G-PROTEIN COUPLED RECEPTOR G2"/>
    <property type="match status" value="1"/>
</dbReference>
<keyword evidence="15" id="KW-1185">Reference proteome</keyword>
<organism evidence="14 15">
    <name type="scientific">Takifugu bimaculatus</name>
    <dbReference type="NCBI Taxonomy" id="433685"/>
    <lineage>
        <taxon>Eukaryota</taxon>
        <taxon>Metazoa</taxon>
        <taxon>Chordata</taxon>
        <taxon>Craniata</taxon>
        <taxon>Vertebrata</taxon>
        <taxon>Euteleostomi</taxon>
        <taxon>Actinopterygii</taxon>
        <taxon>Neopterygii</taxon>
        <taxon>Teleostei</taxon>
        <taxon>Neoteleostei</taxon>
        <taxon>Acanthomorphata</taxon>
        <taxon>Eupercaria</taxon>
        <taxon>Tetraodontiformes</taxon>
        <taxon>Tetradontoidea</taxon>
        <taxon>Tetraodontidae</taxon>
        <taxon>Takifugu</taxon>
    </lineage>
</organism>
<dbReference type="PROSITE" id="PS50221">
    <property type="entry name" value="GAIN_B"/>
    <property type="match status" value="1"/>
</dbReference>
<feature type="transmembrane region" description="Helical" evidence="12">
    <location>
        <begin position="209"/>
        <end position="231"/>
    </location>
</feature>
<accession>A0A4Z2BYH6</accession>
<dbReference type="SMART" id="SM00303">
    <property type="entry name" value="GPS"/>
    <property type="match status" value="1"/>
</dbReference>
<feature type="transmembrane region" description="Helical" evidence="12">
    <location>
        <begin position="243"/>
        <end position="261"/>
    </location>
</feature>
<comment type="caution">
    <text evidence="14">The sequence shown here is derived from an EMBL/GenBank/DDBJ whole genome shotgun (WGS) entry which is preliminary data.</text>
</comment>
<feature type="domain" description="GAIN-B" evidence="13">
    <location>
        <begin position="40"/>
        <end position="197"/>
    </location>
</feature>
<keyword evidence="7 12" id="KW-0472">Membrane</keyword>
<comment type="similarity">
    <text evidence="2">Belongs to the G-protein coupled receptor 2 family. Adhesion G-protein coupled receptor (ADGR) subfamily.</text>
</comment>
<evidence type="ECO:0000256" key="6">
    <source>
        <dbReference type="ARBA" id="ARBA00023040"/>
    </source>
</evidence>
<evidence type="ECO:0000256" key="7">
    <source>
        <dbReference type="ARBA" id="ARBA00023136"/>
    </source>
</evidence>
<keyword evidence="10" id="KW-0325">Glycoprotein</keyword>
<evidence type="ECO:0000259" key="13">
    <source>
        <dbReference type="PROSITE" id="PS50221"/>
    </source>
</evidence>
<keyword evidence="9" id="KW-0675">Receptor</keyword>
<evidence type="ECO:0000256" key="1">
    <source>
        <dbReference type="ARBA" id="ARBA00004651"/>
    </source>
</evidence>
<dbReference type="EMBL" id="SWLE01000009">
    <property type="protein sequence ID" value="TNM96440.1"/>
    <property type="molecule type" value="Genomic_DNA"/>
</dbReference>
<evidence type="ECO:0000256" key="4">
    <source>
        <dbReference type="ARBA" id="ARBA00022692"/>
    </source>
</evidence>
<dbReference type="Gene3D" id="2.60.220.50">
    <property type="match status" value="1"/>
</dbReference>
<keyword evidence="5 12" id="KW-1133">Transmembrane helix</keyword>
<keyword evidence="4 12" id="KW-0812">Transmembrane</keyword>
<sequence>MALNIISNLMDGDSRALSASANRLIRAVEDLGVKLVVSGDSEVVSSNSLVLAVKKVDGTKFPPTSVDIYGTNSIQGLAREKQQQASRVQFCFYTKPSLFLDAALSNQTLVGPVLGSSVANLSISNLTENIEFTIRNNNPAQSPQVASCVFWDFSLNGGGGGWSSAGCFLVNATPDYTTCSCDHLTSFAILLDLSRQGLPDHQQARPLTFITYIGCGISAVFLAATLLTYLSFEKLLRDIPAKILVQLCMSLLLLNLLFLPGRMAGAAPIQRAVHQHCLLPALLPADLVHLGGA</sequence>
<dbReference type="InterPro" id="IPR046338">
    <property type="entry name" value="GAIN_dom_sf"/>
</dbReference>
<name>A0A4Z2BYH6_9TELE</name>
<evidence type="ECO:0000313" key="14">
    <source>
        <dbReference type="EMBL" id="TNM96440.1"/>
    </source>
</evidence>
<dbReference type="GO" id="GO:0005886">
    <property type="term" value="C:plasma membrane"/>
    <property type="evidence" value="ECO:0007669"/>
    <property type="project" value="TreeGrafter"/>
</dbReference>
<protein>
    <recommendedName>
        <fullName evidence="13">GAIN-B domain-containing protein</fullName>
    </recommendedName>
</protein>
<dbReference type="Proteomes" id="UP000516260">
    <property type="component" value="Chromosome 17"/>
</dbReference>
<keyword evidence="8" id="KW-1015">Disulfide bond</keyword>
<dbReference type="InterPro" id="IPR057244">
    <property type="entry name" value="GAIN_B"/>
</dbReference>
<dbReference type="InterPro" id="IPR000832">
    <property type="entry name" value="GPCR_2_secretin-like"/>
</dbReference>
<evidence type="ECO:0000256" key="5">
    <source>
        <dbReference type="ARBA" id="ARBA00022989"/>
    </source>
</evidence>
<evidence type="ECO:0000256" key="9">
    <source>
        <dbReference type="ARBA" id="ARBA00023170"/>
    </source>
</evidence>
<evidence type="ECO:0000256" key="3">
    <source>
        <dbReference type="ARBA" id="ARBA00022475"/>
    </source>
</evidence>
<comment type="subcellular location">
    <subcellularLocation>
        <location evidence="1">Cell membrane</location>
        <topology evidence="1">Multi-pass membrane protein</topology>
    </subcellularLocation>
</comment>
<evidence type="ECO:0000256" key="8">
    <source>
        <dbReference type="ARBA" id="ARBA00023157"/>
    </source>
</evidence>
<keyword evidence="6" id="KW-0297">G-protein coupled receptor</keyword>
<dbReference type="GO" id="GO:0007189">
    <property type="term" value="P:adenylate cyclase-activating G protein-coupled receptor signaling pathway"/>
    <property type="evidence" value="ECO:0007669"/>
    <property type="project" value="TreeGrafter"/>
</dbReference>
<evidence type="ECO:0000256" key="12">
    <source>
        <dbReference type="SAM" id="Phobius"/>
    </source>
</evidence>
<evidence type="ECO:0000313" key="15">
    <source>
        <dbReference type="Proteomes" id="UP000516260"/>
    </source>
</evidence>
<dbReference type="Pfam" id="PF00002">
    <property type="entry name" value="7tm_2"/>
    <property type="match status" value="1"/>
</dbReference>
<dbReference type="PANTHER" id="PTHR12011">
    <property type="entry name" value="ADHESION G-PROTEIN COUPLED RECEPTOR"/>
    <property type="match status" value="1"/>
</dbReference>
<evidence type="ECO:0000256" key="11">
    <source>
        <dbReference type="ARBA" id="ARBA00023224"/>
    </source>
</evidence>
<reference evidence="14 15" key="1">
    <citation type="submission" date="2019-04" db="EMBL/GenBank/DDBJ databases">
        <title>The sequence and de novo assembly of Takifugu bimaculatus genome using PacBio and Hi-C technologies.</title>
        <authorList>
            <person name="Xu P."/>
            <person name="Liu B."/>
            <person name="Zhou Z."/>
        </authorList>
    </citation>
    <scope>NUCLEOTIDE SEQUENCE [LARGE SCALE GENOMIC DNA]</scope>
    <source>
        <strain evidence="14">TB-2018</strain>
        <tissue evidence="14">Muscle</tissue>
    </source>
</reference>
<dbReference type="Pfam" id="PF26574">
    <property type="entry name" value="GAIN_ADGRG2"/>
    <property type="match status" value="1"/>
</dbReference>
<evidence type="ECO:0000256" key="10">
    <source>
        <dbReference type="ARBA" id="ARBA00023180"/>
    </source>
</evidence>
<keyword evidence="11" id="KW-0807">Transducer</keyword>
<dbReference type="Gene3D" id="1.20.1070.10">
    <property type="entry name" value="Rhodopsin 7-helix transmembrane proteins"/>
    <property type="match status" value="1"/>
</dbReference>
<dbReference type="GO" id="GO:0004930">
    <property type="term" value="F:G protein-coupled receptor activity"/>
    <property type="evidence" value="ECO:0007669"/>
    <property type="project" value="InterPro"/>
</dbReference>
<dbReference type="Pfam" id="PF01825">
    <property type="entry name" value="GPS"/>
    <property type="match status" value="1"/>
</dbReference>
<dbReference type="InterPro" id="IPR000203">
    <property type="entry name" value="GPS"/>
</dbReference>
<dbReference type="InterPro" id="IPR058857">
    <property type="entry name" value="GAIN_ADGRG2/6"/>
</dbReference>
<evidence type="ECO:0000256" key="2">
    <source>
        <dbReference type="ARBA" id="ARBA00007343"/>
    </source>
</evidence>
<proteinExistence type="inferred from homology"/>